<dbReference type="EMBL" id="GEVK01016268">
    <property type="protein sequence ID" value="JAU36564.1"/>
    <property type="molecule type" value="Transcribed_RNA"/>
</dbReference>
<dbReference type="PROSITE" id="PS50095">
    <property type="entry name" value="PLAT"/>
    <property type="match status" value="1"/>
</dbReference>
<name>A0A1J3F4R0_NOCCA</name>
<dbReference type="CDD" id="cd01754">
    <property type="entry name" value="PLAT_plant_stress"/>
    <property type="match status" value="1"/>
</dbReference>
<dbReference type="Gene3D" id="2.60.60.20">
    <property type="entry name" value="PLAT/LH2 domain"/>
    <property type="match status" value="1"/>
</dbReference>
<comment type="caution">
    <text evidence="1">Lacks conserved residue(s) required for the propagation of feature annotation.</text>
</comment>
<evidence type="ECO:0000259" key="2">
    <source>
        <dbReference type="PROSITE" id="PS50095"/>
    </source>
</evidence>
<feature type="domain" description="PLAT" evidence="2">
    <location>
        <begin position="55"/>
        <end position="183"/>
    </location>
</feature>
<dbReference type="AlphaFoldDB" id="A0A1J3F4R0"/>
<evidence type="ECO:0000313" key="3">
    <source>
        <dbReference type="EMBL" id="JAU36564.1"/>
    </source>
</evidence>
<reference evidence="3" key="1">
    <citation type="submission" date="2016-07" db="EMBL/GenBank/DDBJ databases">
        <title>De novo transcriptome assembly of four accessions of the metal hyperaccumulator plant Noccaea caerulescens.</title>
        <authorList>
            <person name="Blande D."/>
            <person name="Halimaa P."/>
            <person name="Tervahauta A.I."/>
            <person name="Aarts M.G."/>
            <person name="Karenlampi S.O."/>
        </authorList>
    </citation>
    <scope>NUCLEOTIDE SEQUENCE</scope>
</reference>
<organism evidence="3">
    <name type="scientific">Noccaea caerulescens</name>
    <name type="common">Alpine penny-cress</name>
    <name type="synonym">Thlaspi caerulescens</name>
    <dbReference type="NCBI Taxonomy" id="107243"/>
    <lineage>
        <taxon>Eukaryota</taxon>
        <taxon>Viridiplantae</taxon>
        <taxon>Streptophyta</taxon>
        <taxon>Embryophyta</taxon>
        <taxon>Tracheophyta</taxon>
        <taxon>Spermatophyta</taxon>
        <taxon>Magnoliopsida</taxon>
        <taxon>eudicotyledons</taxon>
        <taxon>Gunneridae</taxon>
        <taxon>Pentapetalae</taxon>
        <taxon>rosids</taxon>
        <taxon>malvids</taxon>
        <taxon>Brassicales</taxon>
        <taxon>Brassicaceae</taxon>
        <taxon>Coluteocarpeae</taxon>
        <taxon>Noccaea</taxon>
    </lineage>
</organism>
<dbReference type="PANTHER" id="PTHR31718">
    <property type="entry name" value="PLAT DOMAIN-CONTAINING PROTEIN"/>
    <property type="match status" value="1"/>
</dbReference>
<sequence>MFSTFLDFIRFGCTIKKSKNKAAMIRGSSTVILSFLLLTTVAIALALDNDDDNMCVFTVYIRTGTVWKAGTDSVMSLRLYDSYGQDAVISDLVSWGGLMGPFHDYFERGNLDIFTGLGSCLSGPVCAMNLTSDGSGGHHGWYCNYVEVTMSESRRRSCSQEKFEVEQWLARDTSPYELSAIRNHCSDFVKNRRVVLPTM</sequence>
<dbReference type="InterPro" id="IPR036392">
    <property type="entry name" value="PLAT/LH2_dom_sf"/>
</dbReference>
<dbReference type="PANTHER" id="PTHR31718:SF41">
    <property type="entry name" value="PLAT DOMAIN-CONTAINING PROTEIN"/>
    <property type="match status" value="1"/>
</dbReference>
<evidence type="ECO:0000256" key="1">
    <source>
        <dbReference type="PROSITE-ProRule" id="PRU00152"/>
    </source>
</evidence>
<dbReference type="InterPro" id="IPR001024">
    <property type="entry name" value="PLAT/LH2_dom"/>
</dbReference>
<gene>
    <name evidence="3" type="ORF">LC_TR14917_c0_g1_i1_g.50741</name>
</gene>
<proteinExistence type="predicted"/>
<dbReference type="Pfam" id="PF01477">
    <property type="entry name" value="PLAT"/>
    <property type="match status" value="1"/>
</dbReference>
<dbReference type="SUPFAM" id="SSF49723">
    <property type="entry name" value="Lipase/lipooxygenase domain (PLAT/LH2 domain)"/>
    <property type="match status" value="1"/>
</dbReference>
<protein>
    <submittedName>
        <fullName evidence="3">Lipoxygenase homology domain-containing protein 1</fullName>
    </submittedName>
</protein>
<accession>A0A1J3F4R0</accession>